<feature type="non-terminal residue" evidence="1">
    <location>
        <position position="74"/>
    </location>
</feature>
<reference evidence="1" key="1">
    <citation type="submission" date="2024-05" db="EMBL/GenBank/DDBJ databases">
        <title>30 novel species of actinomycetes from the DSMZ collection.</title>
        <authorList>
            <person name="Nouioui I."/>
        </authorList>
    </citation>
    <scope>NUCLEOTIDE SEQUENCE</scope>
    <source>
        <strain evidence="1">DSM 40712</strain>
    </source>
</reference>
<keyword evidence="2" id="KW-1185">Reference proteome</keyword>
<evidence type="ECO:0000313" key="2">
    <source>
        <dbReference type="Proteomes" id="UP001180724"/>
    </source>
</evidence>
<dbReference type="EMBL" id="JAVRFH010000325">
    <property type="protein sequence ID" value="MDT0616723.1"/>
    <property type="molecule type" value="Genomic_DNA"/>
</dbReference>
<organism evidence="1 2">
    <name type="scientific">Streptomyces lancefieldiae</name>
    <dbReference type="NCBI Taxonomy" id="3075520"/>
    <lineage>
        <taxon>Bacteria</taxon>
        <taxon>Bacillati</taxon>
        <taxon>Actinomycetota</taxon>
        <taxon>Actinomycetes</taxon>
        <taxon>Kitasatosporales</taxon>
        <taxon>Streptomycetaceae</taxon>
        <taxon>Streptomyces</taxon>
    </lineage>
</organism>
<proteinExistence type="predicted"/>
<gene>
    <name evidence="1" type="ORF">RM812_42355</name>
</gene>
<protein>
    <submittedName>
        <fullName evidence="1">FUSC family protein</fullName>
    </submittedName>
</protein>
<sequence>MSPLFPLAVRPLPPWLGHVLRTQRGPVRGGAVLRGALAMVPLLVAVLADRPTAGVPAALGAMFAGINDRPGGEH</sequence>
<accession>A0ABU3B5Z7</accession>
<evidence type="ECO:0000313" key="1">
    <source>
        <dbReference type="EMBL" id="MDT0616723.1"/>
    </source>
</evidence>
<name>A0ABU3B5Z7_9ACTN</name>
<comment type="caution">
    <text evidence="1">The sequence shown here is derived from an EMBL/GenBank/DDBJ whole genome shotgun (WGS) entry which is preliminary data.</text>
</comment>
<dbReference type="Proteomes" id="UP001180724">
    <property type="component" value="Unassembled WGS sequence"/>
</dbReference>